<dbReference type="PANTHER" id="PTHR45904:SF2">
    <property type="entry name" value="TRNA (URACIL-5-)-METHYLTRANSFERASE HOMOLOG A"/>
    <property type="match status" value="1"/>
</dbReference>
<evidence type="ECO:0000313" key="3">
    <source>
        <dbReference type="Proteomes" id="UP000030747"/>
    </source>
</evidence>
<evidence type="ECO:0000313" key="2">
    <source>
        <dbReference type="EMBL" id="CDJ44505.1"/>
    </source>
</evidence>
<keyword evidence="3" id="KW-1185">Reference proteome</keyword>
<dbReference type="Gene3D" id="2.40.50.1070">
    <property type="match status" value="1"/>
</dbReference>
<keyword evidence="1" id="KW-0175">Coiled coil</keyword>
<dbReference type="InterPro" id="IPR045850">
    <property type="entry name" value="TRM2_met"/>
</dbReference>
<feature type="non-terminal residue" evidence="2">
    <location>
        <position position="191"/>
    </location>
</feature>
<dbReference type="GeneID" id="25257410"/>
<organism evidence="2 3">
    <name type="scientific">Eimeria tenella</name>
    <name type="common">Coccidian parasite</name>
    <dbReference type="NCBI Taxonomy" id="5802"/>
    <lineage>
        <taxon>Eukaryota</taxon>
        <taxon>Sar</taxon>
        <taxon>Alveolata</taxon>
        <taxon>Apicomplexa</taxon>
        <taxon>Conoidasida</taxon>
        <taxon>Coccidia</taxon>
        <taxon>Eucoccidiorida</taxon>
        <taxon>Eimeriorina</taxon>
        <taxon>Eimeriidae</taxon>
        <taxon>Eimeria</taxon>
    </lineage>
</organism>
<protein>
    <submittedName>
        <fullName evidence="2">Uncharacterized protein</fullName>
    </submittedName>
</protein>
<dbReference type="VEuPathDB" id="ToxoDB:ETH2_0537300"/>
<feature type="coiled-coil region" evidence="1">
    <location>
        <begin position="119"/>
        <end position="163"/>
    </location>
</feature>
<dbReference type="EMBL" id="HG677194">
    <property type="protein sequence ID" value="CDJ44505.1"/>
    <property type="molecule type" value="Genomic_DNA"/>
</dbReference>
<sequence length="191" mass="22453">MGYRNKCEFTVGVARRQQQQEQQQQQQQQQQQEEEQESPCVGFVCGVQRLQPQVAPPSGLLLLNHGMQEAAHAMEQLLRQSPFPVYNRRTHKGTWRLLMVRTSAWAESMMLVVQINPFQQQQQQQQDQQQQQQQDQQQQQQQQQQDQQQQQQQQQQREAAENRKALIQSVVDAFAGRTFGMYKVTSIFLQE</sequence>
<reference evidence="2" key="1">
    <citation type="submission" date="2013-10" db="EMBL/GenBank/DDBJ databases">
        <title>Genomic analysis of the causative agents of coccidiosis in chickens.</title>
        <authorList>
            <person name="Reid A.J."/>
            <person name="Blake D."/>
            <person name="Billington K."/>
            <person name="Browne H."/>
            <person name="Dunn M."/>
            <person name="Hung S."/>
            <person name="Kawahara F."/>
            <person name="Miranda-Saavedra D."/>
            <person name="Mourier T."/>
            <person name="Nagra H."/>
            <person name="Otto T.D."/>
            <person name="Rawlings N."/>
            <person name="Sanchez A."/>
            <person name="Sanders M."/>
            <person name="Subramaniam C."/>
            <person name="Tay Y."/>
            <person name="Dear P."/>
            <person name="Doerig C."/>
            <person name="Gruber A."/>
            <person name="Parkinson J."/>
            <person name="Shirley M."/>
            <person name="Wan K.L."/>
            <person name="Berriman M."/>
            <person name="Tomley F."/>
            <person name="Pain A."/>
        </authorList>
    </citation>
    <scope>NUCLEOTIDE SEQUENCE [LARGE SCALE GENOMIC DNA]</scope>
    <source>
        <strain evidence="2">Houghton</strain>
    </source>
</reference>
<dbReference type="RefSeq" id="XP_013235254.1">
    <property type="nucleotide sequence ID" value="XM_013379800.1"/>
</dbReference>
<evidence type="ECO:0000256" key="1">
    <source>
        <dbReference type="SAM" id="Coils"/>
    </source>
</evidence>
<dbReference type="Proteomes" id="UP000030747">
    <property type="component" value="Unassembled WGS sequence"/>
</dbReference>
<accession>U6L9R3</accession>
<dbReference type="GO" id="GO:0003723">
    <property type="term" value="F:RNA binding"/>
    <property type="evidence" value="ECO:0007669"/>
    <property type="project" value="TreeGrafter"/>
</dbReference>
<proteinExistence type="predicted"/>
<dbReference type="PANTHER" id="PTHR45904">
    <property type="entry name" value="TRNA (URACIL-5-)-METHYLTRANSFERASE"/>
    <property type="match status" value="1"/>
</dbReference>
<dbReference type="AlphaFoldDB" id="U6L9R3"/>
<dbReference type="VEuPathDB" id="ToxoDB:ETH_00041850"/>
<name>U6L9R3_EIMTE</name>
<reference evidence="2" key="2">
    <citation type="submission" date="2013-10" db="EMBL/GenBank/DDBJ databases">
        <authorList>
            <person name="Aslett M."/>
        </authorList>
    </citation>
    <scope>NUCLEOTIDE SEQUENCE [LARGE SCALE GENOMIC DNA]</scope>
    <source>
        <strain evidence="2">Houghton</strain>
    </source>
</reference>
<dbReference type="OrthoDB" id="10250660at2759"/>
<gene>
    <name evidence="2" type="ORF">ETH_00041850</name>
</gene>